<dbReference type="Proteomes" id="UP000297540">
    <property type="component" value="Unassembled WGS sequence"/>
</dbReference>
<dbReference type="PROSITE" id="PS51257">
    <property type="entry name" value="PROKAR_LIPOPROTEIN"/>
    <property type="match status" value="1"/>
</dbReference>
<dbReference type="RefSeq" id="WP_133235549.1">
    <property type="nucleotide sequence ID" value="NZ_SOZE01000036.1"/>
</dbReference>
<dbReference type="InterPro" id="IPR010502">
    <property type="entry name" value="Carb-bd_dom_fam9"/>
</dbReference>
<dbReference type="GO" id="GO:0004553">
    <property type="term" value="F:hydrolase activity, hydrolyzing O-glycosyl compounds"/>
    <property type="evidence" value="ECO:0007669"/>
    <property type="project" value="InterPro"/>
</dbReference>
<evidence type="ECO:0000313" key="3">
    <source>
        <dbReference type="Proteomes" id="UP000297540"/>
    </source>
</evidence>
<evidence type="ECO:0000313" key="2">
    <source>
        <dbReference type="EMBL" id="TFF33966.1"/>
    </source>
</evidence>
<proteinExistence type="predicted"/>
<dbReference type="GO" id="GO:0016052">
    <property type="term" value="P:carbohydrate catabolic process"/>
    <property type="evidence" value="ECO:0007669"/>
    <property type="project" value="InterPro"/>
</dbReference>
<dbReference type="EMBL" id="SOZE01000036">
    <property type="protein sequence ID" value="TFF33966.1"/>
    <property type="molecule type" value="Genomic_DNA"/>
</dbReference>
<name>A0A4Y8S5F5_9SPHI</name>
<keyword evidence="3" id="KW-1185">Reference proteome</keyword>
<dbReference type="Gene3D" id="2.60.40.1190">
    <property type="match status" value="1"/>
</dbReference>
<protein>
    <recommendedName>
        <fullName evidence="1">Carbohydrate-binding domain-containing protein</fullName>
    </recommendedName>
</protein>
<dbReference type="OrthoDB" id="9793489at2"/>
<dbReference type="SUPFAM" id="SSF49344">
    <property type="entry name" value="CBD9-like"/>
    <property type="match status" value="1"/>
</dbReference>
<dbReference type="AlphaFoldDB" id="A0A4Y8S5F5"/>
<reference evidence="2 3" key="1">
    <citation type="journal article" date="2017" name="Int. J. Syst. Evol. Microbiol.">
        <title>Mucilaginibacterpsychrotolerans sp. nov., isolated from peatlands.</title>
        <authorList>
            <person name="Deng Y."/>
            <person name="Shen L."/>
            <person name="Xu B."/>
            <person name="Liu Y."/>
            <person name="Gu Z."/>
            <person name="Liu H."/>
            <person name="Zhou Y."/>
        </authorList>
    </citation>
    <scope>NUCLEOTIDE SEQUENCE [LARGE SCALE GENOMIC DNA]</scope>
    <source>
        <strain evidence="2 3">NH7-4</strain>
    </source>
</reference>
<dbReference type="Pfam" id="PF06452">
    <property type="entry name" value="CBM9_1"/>
    <property type="match status" value="1"/>
</dbReference>
<accession>A0A4Y8S5F5</accession>
<dbReference type="GO" id="GO:0030246">
    <property type="term" value="F:carbohydrate binding"/>
    <property type="evidence" value="ECO:0007669"/>
    <property type="project" value="InterPro"/>
</dbReference>
<feature type="domain" description="Carbohydrate-binding" evidence="1">
    <location>
        <begin position="557"/>
        <end position="614"/>
    </location>
</feature>
<comment type="caution">
    <text evidence="2">The sequence shown here is derived from an EMBL/GenBank/DDBJ whole genome shotgun (WGS) entry which is preliminary data.</text>
</comment>
<sequence>MRSFIIYTFGIFFVLFASQGCKEKSASNLQLEQGIIRISKDFALDHISFLMAFDDDISSSDLNNDMQLEADTQLYRDIIKEYSAPILLDSLMKGPVIKDSVKSVKLTSARSFNNLNVQDLIAVPANLNDPVYVNLPDRARAVATAIGKGNLAIGNLNIERFNKEDLNLDNESECKYFFKNLLKVSQGFDREQAALNLRDTNVNNLSPCWYTQNLKSFFGWQILRFQGQTVLWNFYKKGKDNIILIKVPSHGFFFAMAYRSKYIPSPISYNQSDLLQSPIALEILQYIMKPVGIFNIDFAGSNYNEIGRQIDEQRESPYYFFAVKKLLAYSRYYGAKGLPKKSKQLYTLYKKSLYDPVQADYINENPLAVVNYVSDNINSETLFELKNDSTVKIFAQGQFSKKQVSAQNAFKYDNIQMFFNYSQTIVKDEEDVQLFEFNYMFPKIGYSPAEGAPVSWMDSTKIRYIFSNPEINTYYLEVMMPRSEIQGLATSNLKLNILVNDSDLEECNRESVLSLLIKNGISCFDASKMALLVKQKNKDLFIPGTVNTTRSNARLKIDGKADPAWNTVDSIKIEIPYVNHVTEFDHSASFKTLYDENNLYFLFRVKDNVKNELGIITRDKCWVEDARSGEIVWKMNATSADLPPAFFTTAEVRLKAGRYKLRYTSDKTHSFAGWLGQPCESLFYGAYVY</sequence>
<organism evidence="2 3">
    <name type="scientific">Mucilaginibacter psychrotolerans</name>
    <dbReference type="NCBI Taxonomy" id="1524096"/>
    <lineage>
        <taxon>Bacteria</taxon>
        <taxon>Pseudomonadati</taxon>
        <taxon>Bacteroidota</taxon>
        <taxon>Sphingobacteriia</taxon>
        <taxon>Sphingobacteriales</taxon>
        <taxon>Sphingobacteriaceae</taxon>
        <taxon>Mucilaginibacter</taxon>
    </lineage>
</organism>
<gene>
    <name evidence="2" type="ORF">E2R66_23590</name>
</gene>
<evidence type="ECO:0000259" key="1">
    <source>
        <dbReference type="Pfam" id="PF06452"/>
    </source>
</evidence>